<evidence type="ECO:0000313" key="1">
    <source>
        <dbReference type="EMBL" id="KAA6407308.1"/>
    </source>
</evidence>
<dbReference type="PANTHER" id="PTHR39596">
    <property type="match status" value="1"/>
</dbReference>
<accession>A0A5M8PEF1</accession>
<protein>
    <recommendedName>
        <fullName evidence="3">Heterokaryon incompatibility domain-containing protein</fullName>
    </recommendedName>
</protein>
<evidence type="ECO:0000313" key="2">
    <source>
        <dbReference type="Proteomes" id="UP000324767"/>
    </source>
</evidence>
<name>A0A5M8PEF1_9LECA</name>
<dbReference type="PANTHER" id="PTHR39596:SF3">
    <property type="entry name" value="HETEROKARYON INCOMPATIBILITY DOMAIN-CONTAINING PROTEIN"/>
    <property type="match status" value="1"/>
</dbReference>
<comment type="caution">
    <text evidence="1">The sequence shown here is derived from an EMBL/GenBank/DDBJ whole genome shotgun (WGS) entry which is preliminary data.</text>
</comment>
<gene>
    <name evidence="1" type="ORF">FRX48_08856</name>
</gene>
<sequence>MDHLVRPKDRIPIDDVPVFESALHLYDRLGFKSFPSRTEHSSQDPASQRTHASFVQGWLYFGLLREIFGDSLQVEDFVRPTPPDRPQTVPYQWLLTTAKLLDYFKRPRKFNRSIVARYVPTILSSGLSDLLTFVVDQCNQFDQAQDGYDEELPAVLLSVRILIQTFDRYDKGYSYIPFRSHIPNTVYRHSSLSTEPIRQHMLRQRSVWCPHQVQYLIKTFSYHALIYLAEIKRDVAEWVDHSRCSEESRCIAYNINGDTFQGRHAGKCSGCSRVKAPLEEMMSILEDGDIPLLRCHRKTNTPGEISLSYVKLSSSTQYTAVSHLWSDGLGTLSLGSLPKCQLQRLLDRIQAAESYGHKKGWLERGVAKVQSSLSATDPTLLWLDVYCVPASGRLKTAAIGRMVPTYALARQTLVLDYELQHFTPTTTDSLQAATEEEFFARLVVSGWRSRCWTHQESQVSRRILVQCRGSTAAFDHSLFRPLPRSDVGDELHGQVLAWHNYDYRKAGWRAMLSLQALFVIPDLKKVWFSFHGKTASQLDDVLAVFASIMGLSVAQIVSMPIENRMRAILHAAIAQEGRLPAGIFFCPAPRMPSTGRLYDFDRWIPHFPGEGGELDYGAGFAIATSTGFHLPIDQYSKGRRGCFGLKVPRPEQHTFHVRFNCKLLEVSLCIHERPQLPENVTHLVLALAMPQSGTTFEGVGACLIQYGDNPSWPVSWIIGSFDTVWYCSLRFRQIDGQTAYGLDATQIGAVTLPQELKSRAVIIRSEWYFSWDKPKSLLGLVERARWVLMIQSYNADYDPDEQWWKHLIKQIEKLPGQNSFDTFILKSYAYWPWLLMSPFDYFWRGLKWIIGQRRGRIHLDEEVPLQQSGHLENSAPQEETGRS</sequence>
<dbReference type="OrthoDB" id="2426273at2759"/>
<dbReference type="EMBL" id="VXIT01000018">
    <property type="protein sequence ID" value="KAA6407308.1"/>
    <property type="molecule type" value="Genomic_DNA"/>
</dbReference>
<reference evidence="1 2" key="1">
    <citation type="submission" date="2019-09" db="EMBL/GenBank/DDBJ databases">
        <title>The hologenome of the rock-dwelling lichen Lasallia pustulata.</title>
        <authorList>
            <person name="Greshake Tzovaras B."/>
            <person name="Segers F."/>
            <person name="Bicker A."/>
            <person name="Dal Grande F."/>
            <person name="Otte J."/>
            <person name="Hankeln T."/>
            <person name="Schmitt I."/>
            <person name="Ebersberger I."/>
        </authorList>
    </citation>
    <scope>NUCLEOTIDE SEQUENCE [LARGE SCALE GENOMIC DNA]</scope>
    <source>
        <strain evidence="1">A1-1</strain>
    </source>
</reference>
<organism evidence="1 2">
    <name type="scientific">Lasallia pustulata</name>
    <dbReference type="NCBI Taxonomy" id="136370"/>
    <lineage>
        <taxon>Eukaryota</taxon>
        <taxon>Fungi</taxon>
        <taxon>Dikarya</taxon>
        <taxon>Ascomycota</taxon>
        <taxon>Pezizomycotina</taxon>
        <taxon>Lecanoromycetes</taxon>
        <taxon>OSLEUM clade</taxon>
        <taxon>Umbilicariomycetidae</taxon>
        <taxon>Umbilicariales</taxon>
        <taxon>Umbilicariaceae</taxon>
        <taxon>Lasallia</taxon>
    </lineage>
</organism>
<evidence type="ECO:0008006" key="3">
    <source>
        <dbReference type="Google" id="ProtNLM"/>
    </source>
</evidence>
<dbReference type="Proteomes" id="UP000324767">
    <property type="component" value="Unassembled WGS sequence"/>
</dbReference>
<proteinExistence type="predicted"/>
<dbReference type="AlphaFoldDB" id="A0A5M8PEF1"/>